<dbReference type="InterPro" id="IPR001173">
    <property type="entry name" value="Glyco_trans_2-like"/>
</dbReference>
<dbReference type="STRING" id="1176587.A8C56_07030"/>
<dbReference type="Proteomes" id="UP000077667">
    <property type="component" value="Chromosome"/>
</dbReference>
<dbReference type="AlphaFoldDB" id="A0A1A9HZF8"/>
<organism evidence="2 3">
    <name type="scientific">Niabella ginsenosidivorans</name>
    <dbReference type="NCBI Taxonomy" id="1176587"/>
    <lineage>
        <taxon>Bacteria</taxon>
        <taxon>Pseudomonadati</taxon>
        <taxon>Bacteroidota</taxon>
        <taxon>Chitinophagia</taxon>
        <taxon>Chitinophagales</taxon>
        <taxon>Chitinophagaceae</taxon>
        <taxon>Niabella</taxon>
    </lineage>
</organism>
<protein>
    <recommendedName>
        <fullName evidence="1">Glycosyltransferase 2-like domain-containing protein</fullName>
    </recommendedName>
</protein>
<reference evidence="2 3" key="1">
    <citation type="submission" date="2016-05" db="EMBL/GenBank/DDBJ databases">
        <title>Niabella ginsenosidivorans BS26 whole genome sequencing.</title>
        <authorList>
            <person name="Im W.T."/>
            <person name="Siddiqi M.Z."/>
        </authorList>
    </citation>
    <scope>NUCLEOTIDE SEQUENCE [LARGE SCALE GENOMIC DNA]</scope>
    <source>
        <strain evidence="2 3">BS26</strain>
    </source>
</reference>
<dbReference type="GO" id="GO:0016758">
    <property type="term" value="F:hexosyltransferase activity"/>
    <property type="evidence" value="ECO:0007669"/>
    <property type="project" value="UniProtKB-ARBA"/>
</dbReference>
<dbReference type="InterPro" id="IPR029044">
    <property type="entry name" value="Nucleotide-diphossugar_trans"/>
</dbReference>
<dbReference type="PANTHER" id="PTHR22916">
    <property type="entry name" value="GLYCOSYLTRANSFERASE"/>
    <property type="match status" value="1"/>
</dbReference>
<dbReference type="Pfam" id="PF00535">
    <property type="entry name" value="Glycos_transf_2"/>
    <property type="match status" value="1"/>
</dbReference>
<dbReference type="KEGG" id="nia:A8C56_07030"/>
<evidence type="ECO:0000259" key="1">
    <source>
        <dbReference type="Pfam" id="PF00535"/>
    </source>
</evidence>
<dbReference type="EMBL" id="CP015772">
    <property type="protein sequence ID" value="ANH80766.1"/>
    <property type="molecule type" value="Genomic_DNA"/>
</dbReference>
<feature type="domain" description="Glycosyltransferase 2-like" evidence="1">
    <location>
        <begin position="7"/>
        <end position="129"/>
    </location>
</feature>
<dbReference type="Gene3D" id="3.90.550.10">
    <property type="entry name" value="Spore Coat Polysaccharide Biosynthesis Protein SpsA, Chain A"/>
    <property type="match status" value="1"/>
</dbReference>
<dbReference type="SUPFAM" id="SSF53448">
    <property type="entry name" value="Nucleotide-diphospho-sugar transferases"/>
    <property type="match status" value="1"/>
</dbReference>
<keyword evidence="3" id="KW-1185">Reference proteome</keyword>
<evidence type="ECO:0000313" key="2">
    <source>
        <dbReference type="EMBL" id="ANH80766.1"/>
    </source>
</evidence>
<proteinExistence type="predicted"/>
<name>A0A1A9HZF8_9BACT</name>
<dbReference type="CDD" id="cd00761">
    <property type="entry name" value="Glyco_tranf_GTA_type"/>
    <property type="match status" value="1"/>
</dbReference>
<dbReference type="RefSeq" id="WP_067753816.1">
    <property type="nucleotide sequence ID" value="NZ_CP015772.1"/>
</dbReference>
<gene>
    <name evidence="2" type="ORF">A8C56_07030</name>
</gene>
<dbReference type="OrthoDB" id="199095at2"/>
<accession>A0A1A9HZF8</accession>
<sequence>MVNPWVSFCISTYKRPVFLKSQLNLLLQQTDPNFEIVISDNDPEASGKAVVEQLNDQRLKYYRNDDNLGMIRSFNKSIERASTEYIVMVTDDDPVDTNMLHEFKTVINNYPGYSIYCGCVRTGKSENEIECFSATDFSFQLLHPKLTLNFLWSSCVLKKQTVLNIGGMPDYGSPHLADHAMLALCSKEQGGLFINKMFSHLNKHDSNFSKSNFNLYYIAGTRFIALMTKAFPEEFYIKNGENAIAKHLKKWFITNIFILKKYFTITNPNPEKAKEVDQLAHNLLKLSLIKKFKTLYTFKLIVFNIKKCLKKVGILKWSN</sequence>
<evidence type="ECO:0000313" key="3">
    <source>
        <dbReference type="Proteomes" id="UP000077667"/>
    </source>
</evidence>
<dbReference type="PANTHER" id="PTHR22916:SF3">
    <property type="entry name" value="UDP-GLCNAC:BETAGAL BETA-1,3-N-ACETYLGLUCOSAMINYLTRANSFERASE-LIKE PROTEIN 1"/>
    <property type="match status" value="1"/>
</dbReference>